<dbReference type="Proteomes" id="UP000015176">
    <property type="component" value="Unassembled WGS sequence"/>
</dbReference>
<feature type="non-terminal residue" evidence="3">
    <location>
        <position position="1"/>
    </location>
</feature>
<dbReference type="InterPro" id="IPR025668">
    <property type="entry name" value="Tnp_DDE_dom"/>
</dbReference>
<reference evidence="3 4" key="1">
    <citation type="submission" date="2012-07" db="EMBL/GenBank/DDBJ databases">
        <authorList>
            <person name="Moroni P."/>
            <person name="Richards V.P."/>
            <person name="Durkin S.A.S."/>
            <person name="Kim M."/>
            <person name="Pavinski Bitar P.D."/>
            <person name="Stanhope M.J."/>
            <person name="Town C.D."/>
            <person name="Zadoks R.N."/>
            <person name="Venter J.C."/>
        </authorList>
    </citation>
    <scope>NUCLEOTIDE SEQUENCE [LARGE SCALE GENOMIC DNA]</scope>
    <source>
        <strain evidence="3 4">MRI Z1-216</strain>
    </source>
</reference>
<dbReference type="AlphaFoldDB" id="A0AAD3A6B9"/>
<evidence type="ECO:0000256" key="1">
    <source>
        <dbReference type="SAM" id="Phobius"/>
    </source>
</evidence>
<feature type="transmembrane region" description="Helical" evidence="1">
    <location>
        <begin position="67"/>
        <end position="90"/>
    </location>
</feature>
<evidence type="ECO:0000259" key="2">
    <source>
        <dbReference type="Pfam" id="PF13751"/>
    </source>
</evidence>
<gene>
    <name evidence="3" type="ORF">SAG0164_09160</name>
</gene>
<dbReference type="Pfam" id="PF13751">
    <property type="entry name" value="DDE_Tnp_1_6"/>
    <property type="match status" value="1"/>
</dbReference>
<dbReference type="EMBL" id="ALSF01000041">
    <property type="protein sequence ID" value="EPU40617.1"/>
    <property type="molecule type" value="Genomic_DNA"/>
</dbReference>
<keyword evidence="1" id="KW-0472">Membrane</keyword>
<sequence>LEVCEDIRHQRGMKERYQQRKETIERLFGTAKEYHNLRYTRLRGKSKMEATLGLTLACLNMKKYSKIMAGIVFLVCLKVIISRPIVITIVKEKTSWINIPVCLQSELSNKLLSFSFIFSS</sequence>
<evidence type="ECO:0000313" key="3">
    <source>
        <dbReference type="EMBL" id="EPU40617.1"/>
    </source>
</evidence>
<keyword evidence="1" id="KW-0812">Transmembrane</keyword>
<keyword evidence="1" id="KW-1133">Transmembrane helix</keyword>
<dbReference type="RefSeq" id="WP_000652117.1">
    <property type="nucleotide sequence ID" value="NZ_ALSF01000041.1"/>
</dbReference>
<evidence type="ECO:0000313" key="4">
    <source>
        <dbReference type="Proteomes" id="UP000015176"/>
    </source>
</evidence>
<name>A0AAD3A6B9_STRAG</name>
<comment type="caution">
    <text evidence="3">The sequence shown here is derived from an EMBL/GenBank/DDBJ whole genome shotgun (WGS) entry which is preliminary data.</text>
</comment>
<accession>A0AAD3A6B9</accession>
<feature type="domain" description="Transposase DDE" evidence="2">
    <location>
        <begin position="8"/>
        <end position="64"/>
    </location>
</feature>
<protein>
    <recommendedName>
        <fullName evidence="2">Transposase DDE domain-containing protein</fullName>
    </recommendedName>
</protein>
<organism evidence="3 4">
    <name type="scientific">Streptococcus agalactiae MRI Z1-216</name>
    <dbReference type="NCBI Taxonomy" id="1154879"/>
    <lineage>
        <taxon>Bacteria</taxon>
        <taxon>Bacillati</taxon>
        <taxon>Bacillota</taxon>
        <taxon>Bacilli</taxon>
        <taxon>Lactobacillales</taxon>
        <taxon>Streptococcaceae</taxon>
        <taxon>Streptococcus</taxon>
    </lineage>
</organism>
<proteinExistence type="predicted"/>